<dbReference type="InterPro" id="IPR014862">
    <property type="entry name" value="TrwC"/>
</dbReference>
<dbReference type="AlphaFoldDB" id="A0A3N4MZ17"/>
<dbReference type="EMBL" id="RMBX01000007">
    <property type="protein sequence ID" value="RPD40613.1"/>
    <property type="molecule type" value="Genomic_DNA"/>
</dbReference>
<dbReference type="CDD" id="cd18809">
    <property type="entry name" value="SF1_C_RecD"/>
    <property type="match status" value="1"/>
</dbReference>
<dbReference type="SMART" id="SM00382">
    <property type="entry name" value="AAA"/>
    <property type="match status" value="1"/>
</dbReference>
<dbReference type="SUPFAM" id="SSF55464">
    <property type="entry name" value="Origin of replication-binding domain, RBD-like"/>
    <property type="match status" value="1"/>
</dbReference>
<protein>
    <submittedName>
        <fullName evidence="2">Conjugal transfer protein</fullName>
    </submittedName>
</protein>
<keyword evidence="3" id="KW-1185">Reference proteome</keyword>
<dbReference type="NCBIfam" id="NF041492">
    <property type="entry name" value="MobF"/>
    <property type="match status" value="1"/>
</dbReference>
<organism evidence="2 3">
    <name type="scientific">Chitinophaga barathri</name>
    <dbReference type="NCBI Taxonomy" id="1647451"/>
    <lineage>
        <taxon>Bacteria</taxon>
        <taxon>Pseudomonadati</taxon>
        <taxon>Bacteroidota</taxon>
        <taxon>Chitinophagia</taxon>
        <taxon>Chitinophagales</taxon>
        <taxon>Chitinophagaceae</taxon>
        <taxon>Chitinophaga</taxon>
    </lineage>
</organism>
<evidence type="ECO:0000313" key="2">
    <source>
        <dbReference type="EMBL" id="RPD40613.1"/>
    </source>
</evidence>
<dbReference type="Pfam" id="PF13604">
    <property type="entry name" value="AAA_30"/>
    <property type="match status" value="1"/>
</dbReference>
<dbReference type="Proteomes" id="UP000279089">
    <property type="component" value="Unassembled WGS sequence"/>
</dbReference>
<sequence length="869" mass="95431">MIRRTQLRSVGAKDYYNNGLSTADYYISEQDKSGSFSGRLAERIGINGPVTKFAFDALCENLNPLNLKLLTPRKSRVRTAAYDLTACCPKSVSLAHAFAGDDHILRAFRAAVHDTMKEVEADAKTRVRKNGKDEDRSTFELIFADFIHQTARGVQGHTADPFLHAHIVIFNATFDPVEQRIKAVQFREIMRDLPYYESRFLKRLADNLREKGYRIRPTKNAFELDSISPAVISLFSKRKNEIEQYAADHNITDPEALGKLGAKTRAKKQAGLSMDALRADWKKQITAHGLQNGFAPVRFAEGGPSSSATPAQCVDQAIRHHFSRESVVQDRRLLARAYKVAVASDITLDQVDHAFKSRADILTVKDEGRQLCTTSALLESETRMIRLAHAGKGLFAPLYAEPPAMALQGEQAEAARHVLMTGNQLSVILGSAGTGKTTLMRETVALIKAAGKDVVIVAPTAQAARGVLRQDFADAQTVAKLLVSPDLQRRMRDNVLWVDEASLLGLDDMLALLDLAHKQNARLILGGDIFQHNAVASGDSLRLIVASGVEPVRIKKIHRQRTHEYRDAVQNLARGDVAAAFDKIDKMGAIKTFGDNYRSLAKDYMVVRNAGKTALVVSPTHAEGEAVTAALRSALRHAGKLGVQETAVNRLVSLNLTDAEKADGRFYDPGHVLQFNKNWRDIAHGQTLSVLGVNDDHVTLMDEKRKIVDVPLSDLRGADVYRKTALGLSVGDAVAVTRNGFDANKQSLNNGQLLTVLGVDKETITAGAADGATEYRLPATFGHLRHAYCMTSYSSQSVTVDEVFIAQNTESPAAASLKQFYVSCSRGRDRLHIYTDNKEVLLAQVSQSGNRMSAMELTGVLSHTSLLYH</sequence>
<comment type="caution">
    <text evidence="2">The sequence shown here is derived from an EMBL/GenBank/DDBJ whole genome shotgun (WGS) entry which is preliminary data.</text>
</comment>
<gene>
    <name evidence="2" type="ORF">EG028_15045</name>
</gene>
<feature type="domain" description="AAA+ ATPase" evidence="1">
    <location>
        <begin position="422"/>
        <end position="585"/>
    </location>
</feature>
<dbReference type="RefSeq" id="WP_120517071.1">
    <property type="nucleotide sequence ID" value="NZ_QXZY01000008.1"/>
</dbReference>
<dbReference type="OrthoDB" id="1826980at2"/>
<evidence type="ECO:0000313" key="3">
    <source>
        <dbReference type="Proteomes" id="UP000279089"/>
    </source>
</evidence>
<evidence type="ECO:0000259" key="1">
    <source>
        <dbReference type="SMART" id="SM00382"/>
    </source>
</evidence>
<accession>A0A3N4MZ17</accession>
<proteinExistence type="predicted"/>
<dbReference type="Pfam" id="PF08751">
    <property type="entry name" value="TrwC"/>
    <property type="match status" value="1"/>
</dbReference>
<name>A0A3N4MZ17_9BACT</name>
<dbReference type="InterPro" id="IPR003593">
    <property type="entry name" value="AAA+_ATPase"/>
</dbReference>
<dbReference type="Gene3D" id="2.30.30.940">
    <property type="match status" value="1"/>
</dbReference>
<dbReference type="SUPFAM" id="SSF52540">
    <property type="entry name" value="P-loop containing nucleoside triphosphate hydrolases"/>
    <property type="match status" value="2"/>
</dbReference>
<reference evidence="3" key="1">
    <citation type="submission" date="2018-11" db="EMBL/GenBank/DDBJ databases">
        <title>Chitinophaga lutea sp.nov., isolate from arsenic contaminated soil.</title>
        <authorList>
            <person name="Zong Y."/>
        </authorList>
    </citation>
    <scope>NUCLEOTIDE SEQUENCE [LARGE SCALE GENOMIC DNA]</scope>
    <source>
        <strain evidence="3">YLT18</strain>
    </source>
</reference>
<dbReference type="InterPro" id="IPR027417">
    <property type="entry name" value="P-loop_NTPase"/>
</dbReference>
<dbReference type="Gene3D" id="3.40.50.300">
    <property type="entry name" value="P-loop containing nucleotide triphosphate hydrolases"/>
    <property type="match status" value="2"/>
</dbReference>